<dbReference type="InterPro" id="IPR036390">
    <property type="entry name" value="WH_DNA-bd_sf"/>
</dbReference>
<dbReference type="Gene3D" id="3.40.190.10">
    <property type="entry name" value="Periplasmic binding protein-like II"/>
    <property type="match status" value="2"/>
</dbReference>
<dbReference type="OrthoDB" id="4140098at2"/>
<dbReference type="InterPro" id="IPR005119">
    <property type="entry name" value="LysR_subst-bd"/>
</dbReference>
<keyword evidence="7" id="KW-1185">Reference proteome</keyword>
<keyword evidence="3 6" id="KW-0238">DNA-binding</keyword>
<dbReference type="Pfam" id="PF03466">
    <property type="entry name" value="LysR_substrate"/>
    <property type="match status" value="1"/>
</dbReference>
<accession>A0A543FSB5</accession>
<organism evidence="6 7">
    <name type="scientific">Pseudonocardia cypriaca</name>
    <dbReference type="NCBI Taxonomy" id="882449"/>
    <lineage>
        <taxon>Bacteria</taxon>
        <taxon>Bacillati</taxon>
        <taxon>Actinomycetota</taxon>
        <taxon>Actinomycetes</taxon>
        <taxon>Pseudonocardiales</taxon>
        <taxon>Pseudonocardiaceae</taxon>
        <taxon>Pseudonocardia</taxon>
    </lineage>
</organism>
<name>A0A543FSB5_9PSEU</name>
<dbReference type="EMBL" id="VFPH01000002">
    <property type="protein sequence ID" value="TQM36691.1"/>
    <property type="molecule type" value="Genomic_DNA"/>
</dbReference>
<dbReference type="PANTHER" id="PTHR30346:SF0">
    <property type="entry name" value="HCA OPERON TRANSCRIPTIONAL ACTIVATOR HCAR"/>
    <property type="match status" value="1"/>
</dbReference>
<dbReference type="InterPro" id="IPR000847">
    <property type="entry name" value="LysR_HTH_N"/>
</dbReference>
<dbReference type="Pfam" id="PF00126">
    <property type="entry name" value="HTH_1"/>
    <property type="match status" value="1"/>
</dbReference>
<dbReference type="SUPFAM" id="SSF53850">
    <property type="entry name" value="Periplasmic binding protein-like II"/>
    <property type="match status" value="1"/>
</dbReference>
<dbReference type="PROSITE" id="PS50931">
    <property type="entry name" value="HTH_LYSR"/>
    <property type="match status" value="1"/>
</dbReference>
<dbReference type="CDD" id="cd08414">
    <property type="entry name" value="PBP2_LTTR_aromatics_like"/>
    <property type="match status" value="1"/>
</dbReference>
<gene>
    <name evidence="6" type="ORF">FB388_3876</name>
</gene>
<feature type="domain" description="HTH lysR-type" evidence="5">
    <location>
        <begin position="1"/>
        <end position="60"/>
    </location>
</feature>
<keyword evidence="2" id="KW-0805">Transcription regulation</keyword>
<dbReference type="GO" id="GO:0032993">
    <property type="term" value="C:protein-DNA complex"/>
    <property type="evidence" value="ECO:0007669"/>
    <property type="project" value="TreeGrafter"/>
</dbReference>
<dbReference type="GO" id="GO:0003677">
    <property type="term" value="F:DNA binding"/>
    <property type="evidence" value="ECO:0007669"/>
    <property type="project" value="UniProtKB-KW"/>
</dbReference>
<dbReference type="InterPro" id="IPR036388">
    <property type="entry name" value="WH-like_DNA-bd_sf"/>
</dbReference>
<evidence type="ECO:0000256" key="4">
    <source>
        <dbReference type="ARBA" id="ARBA00023163"/>
    </source>
</evidence>
<proteinExistence type="inferred from homology"/>
<dbReference type="SUPFAM" id="SSF46785">
    <property type="entry name" value="Winged helix' DNA-binding domain"/>
    <property type="match status" value="1"/>
</dbReference>
<dbReference type="RefSeq" id="WP_142103566.1">
    <property type="nucleotide sequence ID" value="NZ_VFPH01000002.1"/>
</dbReference>
<sequence length="305" mass="33254">MDADLRQLRYFVAVAERLSFSRAAEDLHIAQPSLSKQIRQLERGMRVQLFRRSSRHVELTGAGELLLREARELLAAWTAALASVRDVAASESQVLRVGFAASAANEMTPLILRRFGERHPGWRVEMSQTDWQDPTAGLAGGAVDVALLRLPVPLDDTFGVHVLLEEPRCLALASTHPLAGADVIRLDQLLDEPFVAPPEESGLWRDYCLAVDARDGHPVRIGAVAKRPDEWLIAIATGLGVAFTPSATARYYQRPDIAYRPVEGVSGSQVGVVWPRASTAEPVVGFVRACVDTAREAGRALPANV</sequence>
<evidence type="ECO:0000259" key="5">
    <source>
        <dbReference type="PROSITE" id="PS50931"/>
    </source>
</evidence>
<protein>
    <submittedName>
        <fullName evidence="6">DNA-binding transcriptional LysR family regulator</fullName>
    </submittedName>
</protein>
<evidence type="ECO:0000256" key="2">
    <source>
        <dbReference type="ARBA" id="ARBA00023015"/>
    </source>
</evidence>
<dbReference type="PANTHER" id="PTHR30346">
    <property type="entry name" value="TRANSCRIPTIONAL DUAL REGULATOR HCAR-RELATED"/>
    <property type="match status" value="1"/>
</dbReference>
<dbReference type="Gene3D" id="1.10.10.10">
    <property type="entry name" value="Winged helix-like DNA-binding domain superfamily/Winged helix DNA-binding domain"/>
    <property type="match status" value="1"/>
</dbReference>
<evidence type="ECO:0000256" key="3">
    <source>
        <dbReference type="ARBA" id="ARBA00023125"/>
    </source>
</evidence>
<dbReference type="GO" id="GO:0003700">
    <property type="term" value="F:DNA-binding transcription factor activity"/>
    <property type="evidence" value="ECO:0007669"/>
    <property type="project" value="InterPro"/>
</dbReference>
<evidence type="ECO:0000313" key="6">
    <source>
        <dbReference type="EMBL" id="TQM36691.1"/>
    </source>
</evidence>
<comment type="caution">
    <text evidence="6">The sequence shown here is derived from an EMBL/GenBank/DDBJ whole genome shotgun (WGS) entry which is preliminary data.</text>
</comment>
<comment type="similarity">
    <text evidence="1">Belongs to the LysR transcriptional regulatory family.</text>
</comment>
<dbReference type="Proteomes" id="UP000319818">
    <property type="component" value="Unassembled WGS sequence"/>
</dbReference>
<reference evidence="6 7" key="1">
    <citation type="submission" date="2019-06" db="EMBL/GenBank/DDBJ databases">
        <title>Sequencing the genomes of 1000 actinobacteria strains.</title>
        <authorList>
            <person name="Klenk H.-P."/>
        </authorList>
    </citation>
    <scope>NUCLEOTIDE SEQUENCE [LARGE SCALE GENOMIC DNA]</scope>
    <source>
        <strain evidence="6 7">DSM 45511</strain>
    </source>
</reference>
<evidence type="ECO:0000256" key="1">
    <source>
        <dbReference type="ARBA" id="ARBA00009437"/>
    </source>
</evidence>
<dbReference type="AlphaFoldDB" id="A0A543FSB5"/>
<evidence type="ECO:0000313" key="7">
    <source>
        <dbReference type="Proteomes" id="UP000319818"/>
    </source>
</evidence>
<keyword evidence="4" id="KW-0804">Transcription</keyword>
<dbReference type="PRINTS" id="PR00039">
    <property type="entry name" value="HTHLYSR"/>
</dbReference>
<dbReference type="FunFam" id="1.10.10.10:FF:000001">
    <property type="entry name" value="LysR family transcriptional regulator"/>
    <property type="match status" value="1"/>
</dbReference>